<dbReference type="AlphaFoldDB" id="A0AAP0EPN6"/>
<feature type="compositionally biased region" description="Pro residues" evidence="1">
    <location>
        <begin position="82"/>
        <end position="96"/>
    </location>
</feature>
<name>A0AAP0EPN6_9MAGN</name>
<evidence type="ECO:0000313" key="3">
    <source>
        <dbReference type="Proteomes" id="UP001420932"/>
    </source>
</evidence>
<comment type="caution">
    <text evidence="2">The sequence shown here is derived from an EMBL/GenBank/DDBJ whole genome shotgun (WGS) entry which is preliminary data.</text>
</comment>
<feature type="compositionally biased region" description="Low complexity" evidence="1">
    <location>
        <begin position="97"/>
        <end position="110"/>
    </location>
</feature>
<sequence>MFARLTEIFPVLRSLTAFSGLFASPSHLACASLSSPLAASPRSLLWKSPAFSGLFASPSHLALASPSSLLATSPRSLLWKSPLPPPPAARRPPPSLAEPSSLCSLLSGTR</sequence>
<evidence type="ECO:0000313" key="2">
    <source>
        <dbReference type="EMBL" id="KAK9093503.1"/>
    </source>
</evidence>
<reference evidence="2 3" key="1">
    <citation type="submission" date="2024-01" db="EMBL/GenBank/DDBJ databases">
        <title>Genome assemblies of Stephania.</title>
        <authorList>
            <person name="Yang L."/>
        </authorList>
    </citation>
    <scope>NUCLEOTIDE SEQUENCE [LARGE SCALE GENOMIC DNA]</scope>
    <source>
        <strain evidence="2">YNDBR</strain>
        <tissue evidence="2">Leaf</tissue>
    </source>
</reference>
<dbReference type="EMBL" id="JBBNAF010000012">
    <property type="protein sequence ID" value="KAK9093503.1"/>
    <property type="molecule type" value="Genomic_DNA"/>
</dbReference>
<organism evidence="2 3">
    <name type="scientific">Stephania yunnanensis</name>
    <dbReference type="NCBI Taxonomy" id="152371"/>
    <lineage>
        <taxon>Eukaryota</taxon>
        <taxon>Viridiplantae</taxon>
        <taxon>Streptophyta</taxon>
        <taxon>Embryophyta</taxon>
        <taxon>Tracheophyta</taxon>
        <taxon>Spermatophyta</taxon>
        <taxon>Magnoliopsida</taxon>
        <taxon>Ranunculales</taxon>
        <taxon>Menispermaceae</taxon>
        <taxon>Menispermoideae</taxon>
        <taxon>Cissampelideae</taxon>
        <taxon>Stephania</taxon>
    </lineage>
</organism>
<gene>
    <name evidence="2" type="ORF">Syun_028414</name>
</gene>
<protein>
    <submittedName>
        <fullName evidence="2">Uncharacterized protein</fullName>
    </submittedName>
</protein>
<evidence type="ECO:0000256" key="1">
    <source>
        <dbReference type="SAM" id="MobiDB-lite"/>
    </source>
</evidence>
<keyword evidence="3" id="KW-1185">Reference proteome</keyword>
<dbReference type="Proteomes" id="UP001420932">
    <property type="component" value="Unassembled WGS sequence"/>
</dbReference>
<proteinExistence type="predicted"/>
<feature type="region of interest" description="Disordered" evidence="1">
    <location>
        <begin position="81"/>
        <end position="110"/>
    </location>
</feature>
<accession>A0AAP0EPN6</accession>